<dbReference type="PANTHER" id="PTHR43273:SF3">
    <property type="entry name" value="ANAEROBIC SULFATASE-MATURATING ENZYME HOMOLOG ASLB-RELATED"/>
    <property type="match status" value="1"/>
</dbReference>
<evidence type="ECO:0000313" key="8">
    <source>
        <dbReference type="EMBL" id="SCX28036.1"/>
    </source>
</evidence>
<dbReference type="GO" id="GO:0016491">
    <property type="term" value="F:oxidoreductase activity"/>
    <property type="evidence" value="ECO:0007669"/>
    <property type="project" value="InterPro"/>
</dbReference>
<evidence type="ECO:0000313" key="9">
    <source>
        <dbReference type="Proteomes" id="UP000199707"/>
    </source>
</evidence>
<feature type="domain" description="Radical SAM core" evidence="7">
    <location>
        <begin position="1"/>
        <end position="247"/>
    </location>
</feature>
<protein>
    <recommendedName>
        <fullName evidence="7">Radical SAM core domain-containing protein</fullName>
    </recommendedName>
</protein>
<dbReference type="NCBIfam" id="TIGR04085">
    <property type="entry name" value="rSAM_more_4Fe4S"/>
    <property type="match status" value="1"/>
</dbReference>
<evidence type="ECO:0000256" key="6">
    <source>
        <dbReference type="ARBA" id="ARBA00023601"/>
    </source>
</evidence>
<accession>A0A1G4WRF8</accession>
<dbReference type="SUPFAM" id="SSF102114">
    <property type="entry name" value="Radical SAM enzymes"/>
    <property type="match status" value="1"/>
</dbReference>
<evidence type="ECO:0000256" key="3">
    <source>
        <dbReference type="ARBA" id="ARBA00022723"/>
    </source>
</evidence>
<evidence type="ECO:0000259" key="7">
    <source>
        <dbReference type="PROSITE" id="PS51918"/>
    </source>
</evidence>
<dbReference type="CDD" id="cd01335">
    <property type="entry name" value="Radical_SAM"/>
    <property type="match status" value="1"/>
</dbReference>
<dbReference type="InterPro" id="IPR058240">
    <property type="entry name" value="rSAM_sf"/>
</dbReference>
<dbReference type="AlphaFoldDB" id="A0A1G4WRF8"/>
<sequence length="369" mass="41172">MGRYLGLIVKATRLCNLRCTYCHDWRSGPNQTMSFPVLANLTARALADPMHDTVEFMWHGGEPTVLPRAFYERAVYLQARLRRPGQVIHNTVQTNGTRIDDAWARFFRDFGFRVAVSLDGPPAVHDRYRRYVSGRSSFDDVRRGLKTLRENGIPLSVLMVIDRGAIELGPDAIFDFFVEEGITHYGLIAAKPTNQPSAAAGTPTSHYVTAGQMNQFLRAYFDRWLAQGDPSITVREFDGLLKRLSGRESSVCTFAGDCFGRYYLVEPDGDVAHCDLFVGDPAYTVGNVMTDSFASFRAGPVLVPLRVANDRALDRMRSCPDFGVCNGWCPHERYTAARHDPAYVENCCGLSDLISYMRARLGVATVSVS</sequence>
<gene>
    <name evidence="8" type="ORF">SAMN02799620_04502</name>
</gene>
<keyword evidence="3" id="KW-0479">Metal-binding</keyword>
<dbReference type="InterPro" id="IPR006638">
    <property type="entry name" value="Elp3/MiaA/NifB-like_rSAM"/>
</dbReference>
<dbReference type="Proteomes" id="UP000199707">
    <property type="component" value="Unassembled WGS sequence"/>
</dbReference>
<dbReference type="EMBL" id="FMUB01000009">
    <property type="protein sequence ID" value="SCX28036.1"/>
    <property type="molecule type" value="Genomic_DNA"/>
</dbReference>
<dbReference type="InterPro" id="IPR007197">
    <property type="entry name" value="rSAM"/>
</dbReference>
<dbReference type="PROSITE" id="PS51918">
    <property type="entry name" value="RADICAL_SAM"/>
    <property type="match status" value="1"/>
</dbReference>
<dbReference type="RefSeq" id="WP_170847387.1">
    <property type="nucleotide sequence ID" value="NZ_FMUB01000009.1"/>
</dbReference>
<dbReference type="SFLD" id="SFLDG01072">
    <property type="entry name" value="dehydrogenase_like"/>
    <property type="match status" value="1"/>
</dbReference>
<proteinExistence type="inferred from homology"/>
<dbReference type="SMART" id="SM00729">
    <property type="entry name" value="Elp3"/>
    <property type="match status" value="1"/>
</dbReference>
<dbReference type="SFLD" id="SFLDG01067">
    <property type="entry name" value="SPASM/twitch_domain_containing"/>
    <property type="match status" value="1"/>
</dbReference>
<dbReference type="GO" id="GO:0046872">
    <property type="term" value="F:metal ion binding"/>
    <property type="evidence" value="ECO:0007669"/>
    <property type="project" value="UniProtKB-KW"/>
</dbReference>
<dbReference type="SFLD" id="SFLDS00029">
    <property type="entry name" value="Radical_SAM"/>
    <property type="match status" value="1"/>
</dbReference>
<comment type="cofactor">
    <cofactor evidence="1">
        <name>[4Fe-4S] cluster</name>
        <dbReference type="ChEBI" id="CHEBI:49883"/>
    </cofactor>
</comment>
<organism evidence="8 9">
    <name type="scientific">Mycolicibacterium fluoranthenivorans</name>
    <dbReference type="NCBI Taxonomy" id="258505"/>
    <lineage>
        <taxon>Bacteria</taxon>
        <taxon>Bacillati</taxon>
        <taxon>Actinomycetota</taxon>
        <taxon>Actinomycetes</taxon>
        <taxon>Mycobacteriales</taxon>
        <taxon>Mycobacteriaceae</taxon>
        <taxon>Mycolicibacterium</taxon>
    </lineage>
</organism>
<dbReference type="InterPro" id="IPR013785">
    <property type="entry name" value="Aldolase_TIM"/>
</dbReference>
<keyword evidence="5" id="KW-0411">Iron-sulfur</keyword>
<name>A0A1G4WRF8_9MYCO</name>
<dbReference type="InterPro" id="IPR023867">
    <property type="entry name" value="Sulphatase_maturase_rSAM"/>
</dbReference>
<dbReference type="SFLD" id="SFLDG01384">
    <property type="entry name" value="thioether_bond_formation_requi"/>
    <property type="match status" value="1"/>
</dbReference>
<evidence type="ECO:0000256" key="4">
    <source>
        <dbReference type="ARBA" id="ARBA00023004"/>
    </source>
</evidence>
<reference evidence="9" key="1">
    <citation type="submission" date="2016-10" db="EMBL/GenBank/DDBJ databases">
        <authorList>
            <person name="Varghese N."/>
            <person name="Submissions S."/>
        </authorList>
    </citation>
    <scope>NUCLEOTIDE SEQUENCE [LARGE SCALE GENOMIC DNA]</scope>
    <source>
        <strain evidence="9">UNC267MFSha1.1M11</strain>
    </source>
</reference>
<comment type="similarity">
    <text evidence="6">Belongs to the radical SAM superfamily. Anaerobic sulfatase-maturating enzyme family.</text>
</comment>
<dbReference type="Pfam" id="PF04055">
    <property type="entry name" value="Radical_SAM"/>
    <property type="match status" value="1"/>
</dbReference>
<dbReference type="PANTHER" id="PTHR43273">
    <property type="entry name" value="ANAEROBIC SULFATASE-MATURATING ENZYME HOMOLOG ASLB-RELATED"/>
    <property type="match status" value="1"/>
</dbReference>
<evidence type="ECO:0000256" key="1">
    <source>
        <dbReference type="ARBA" id="ARBA00001966"/>
    </source>
</evidence>
<dbReference type="SFLD" id="SFLDG01386">
    <property type="entry name" value="main_SPASM_domain-containing"/>
    <property type="match status" value="1"/>
</dbReference>
<evidence type="ECO:0000256" key="2">
    <source>
        <dbReference type="ARBA" id="ARBA00022691"/>
    </source>
</evidence>
<keyword evidence="2" id="KW-0949">S-adenosyl-L-methionine</keyword>
<evidence type="ECO:0000256" key="5">
    <source>
        <dbReference type="ARBA" id="ARBA00023014"/>
    </source>
</evidence>
<dbReference type="GO" id="GO:0051536">
    <property type="term" value="F:iron-sulfur cluster binding"/>
    <property type="evidence" value="ECO:0007669"/>
    <property type="project" value="UniProtKB-KW"/>
</dbReference>
<dbReference type="Gene3D" id="3.20.20.70">
    <property type="entry name" value="Aldolase class I"/>
    <property type="match status" value="1"/>
</dbReference>
<dbReference type="Pfam" id="PF13186">
    <property type="entry name" value="SPASM"/>
    <property type="match status" value="1"/>
</dbReference>
<keyword evidence="4" id="KW-0408">Iron</keyword>
<dbReference type="InterPro" id="IPR023885">
    <property type="entry name" value="4Fe4S-binding_SPASM_dom"/>
</dbReference>
<dbReference type="STRING" id="1502745.SAMN02799620_04502"/>